<dbReference type="InterPro" id="IPR051676">
    <property type="entry name" value="UPF0053_domain"/>
</dbReference>
<evidence type="ECO:0000256" key="2">
    <source>
        <dbReference type="ARBA" id="ARBA00006337"/>
    </source>
</evidence>
<dbReference type="Pfam" id="PF03471">
    <property type="entry name" value="CorC_HlyC"/>
    <property type="match status" value="1"/>
</dbReference>
<proteinExistence type="inferred from homology"/>
<evidence type="ECO:0000256" key="12">
    <source>
        <dbReference type="SAM" id="Phobius"/>
    </source>
</evidence>
<evidence type="ECO:0000256" key="1">
    <source>
        <dbReference type="ARBA" id="ARBA00004651"/>
    </source>
</evidence>
<feature type="domain" description="CBS" evidence="13">
    <location>
        <begin position="291"/>
        <end position="348"/>
    </location>
</feature>
<dbReference type="InterPro" id="IPR036318">
    <property type="entry name" value="FAD-bd_PCMH-like_sf"/>
</dbReference>
<evidence type="ECO:0000256" key="10">
    <source>
        <dbReference type="PROSITE-ProRule" id="PRU01193"/>
    </source>
</evidence>
<keyword evidence="4 10" id="KW-0812">Transmembrane</keyword>
<comment type="caution">
    <text evidence="15">The sequence shown here is derived from an EMBL/GenBank/DDBJ whole genome shotgun (WGS) entry which is preliminary data.</text>
</comment>
<evidence type="ECO:0000256" key="5">
    <source>
        <dbReference type="ARBA" id="ARBA00022737"/>
    </source>
</evidence>
<evidence type="ECO:0000259" key="13">
    <source>
        <dbReference type="PROSITE" id="PS51371"/>
    </source>
</evidence>
<keyword evidence="6 10" id="KW-1133">Transmembrane helix</keyword>
<dbReference type="PROSITE" id="PS51371">
    <property type="entry name" value="CBS"/>
    <property type="match status" value="2"/>
</dbReference>
<comment type="similarity">
    <text evidence="2">Belongs to the UPF0053 family.</text>
</comment>
<evidence type="ECO:0000256" key="6">
    <source>
        <dbReference type="ARBA" id="ARBA00022989"/>
    </source>
</evidence>
<keyword evidence="7 9" id="KW-0129">CBS domain</keyword>
<dbReference type="Gene3D" id="3.10.580.10">
    <property type="entry name" value="CBS-domain"/>
    <property type="match status" value="1"/>
</dbReference>
<feature type="transmembrane region" description="Helical" evidence="12">
    <location>
        <begin position="61"/>
        <end position="82"/>
    </location>
</feature>
<dbReference type="Pfam" id="PF01595">
    <property type="entry name" value="CNNM"/>
    <property type="match status" value="1"/>
</dbReference>
<evidence type="ECO:0000313" key="16">
    <source>
        <dbReference type="Proteomes" id="UP000306985"/>
    </source>
</evidence>
<dbReference type="PANTHER" id="PTHR43099">
    <property type="entry name" value="UPF0053 PROTEIN YRKA"/>
    <property type="match status" value="1"/>
</dbReference>
<evidence type="ECO:0000256" key="8">
    <source>
        <dbReference type="ARBA" id="ARBA00023136"/>
    </source>
</evidence>
<dbReference type="EMBL" id="SZZH01000003">
    <property type="protein sequence ID" value="TKV58637.1"/>
    <property type="molecule type" value="Genomic_DNA"/>
</dbReference>
<dbReference type="Proteomes" id="UP000306985">
    <property type="component" value="Unassembled WGS sequence"/>
</dbReference>
<dbReference type="Gene3D" id="3.30.465.10">
    <property type="match status" value="1"/>
</dbReference>
<gene>
    <name evidence="15" type="ORF">FDO65_14015</name>
</gene>
<keyword evidence="5" id="KW-0677">Repeat</keyword>
<dbReference type="CDD" id="cd04590">
    <property type="entry name" value="CBS_pair_CorC_HlyC_assoc"/>
    <property type="match status" value="1"/>
</dbReference>
<reference evidence="15 16" key="1">
    <citation type="submission" date="2019-05" db="EMBL/GenBank/DDBJ databases">
        <title>Nakamurella sp. N5BH11, whole genome shotgun sequence.</title>
        <authorList>
            <person name="Tuo L."/>
        </authorList>
    </citation>
    <scope>NUCLEOTIDE SEQUENCE [LARGE SCALE GENOMIC DNA]</scope>
    <source>
        <strain evidence="15 16">N5BH11</strain>
    </source>
</reference>
<evidence type="ECO:0000256" key="9">
    <source>
        <dbReference type="PROSITE-ProRule" id="PRU00703"/>
    </source>
</evidence>
<keyword evidence="8 10" id="KW-0472">Membrane</keyword>
<dbReference type="AlphaFoldDB" id="A0A4U6QEG6"/>
<feature type="transmembrane region" description="Helical" evidence="12">
    <location>
        <begin position="6"/>
        <end position="26"/>
    </location>
</feature>
<dbReference type="InterPro" id="IPR044751">
    <property type="entry name" value="Ion_transp-like_CBS"/>
</dbReference>
<dbReference type="PANTHER" id="PTHR43099:SF6">
    <property type="entry name" value="UPF0053 PROTEIN RV1842C"/>
    <property type="match status" value="1"/>
</dbReference>
<dbReference type="OrthoDB" id="110231at2"/>
<dbReference type="Pfam" id="PF00571">
    <property type="entry name" value="CBS"/>
    <property type="match status" value="2"/>
</dbReference>
<feature type="domain" description="CBS" evidence="13">
    <location>
        <begin position="225"/>
        <end position="286"/>
    </location>
</feature>
<feature type="region of interest" description="Disordered" evidence="11">
    <location>
        <begin position="453"/>
        <end position="489"/>
    </location>
</feature>
<dbReference type="GO" id="GO:0050660">
    <property type="term" value="F:flavin adenine dinucleotide binding"/>
    <property type="evidence" value="ECO:0007669"/>
    <property type="project" value="InterPro"/>
</dbReference>
<evidence type="ECO:0000256" key="4">
    <source>
        <dbReference type="ARBA" id="ARBA00022692"/>
    </source>
</evidence>
<feature type="domain" description="CNNM transmembrane" evidence="14">
    <location>
        <begin position="3"/>
        <end position="206"/>
    </location>
</feature>
<accession>A0A4U6QEG6</accession>
<evidence type="ECO:0000256" key="3">
    <source>
        <dbReference type="ARBA" id="ARBA00022475"/>
    </source>
</evidence>
<dbReference type="InterPro" id="IPR000644">
    <property type="entry name" value="CBS_dom"/>
</dbReference>
<dbReference type="InterPro" id="IPR016169">
    <property type="entry name" value="FAD-bd_PCMH_sub2"/>
</dbReference>
<dbReference type="SUPFAM" id="SSF54631">
    <property type="entry name" value="CBS-domain pair"/>
    <property type="match status" value="1"/>
</dbReference>
<evidence type="ECO:0000256" key="11">
    <source>
        <dbReference type="SAM" id="MobiDB-lite"/>
    </source>
</evidence>
<dbReference type="InterPro" id="IPR046342">
    <property type="entry name" value="CBS_dom_sf"/>
</dbReference>
<keyword evidence="16" id="KW-1185">Reference proteome</keyword>
<dbReference type="GO" id="GO:0005886">
    <property type="term" value="C:plasma membrane"/>
    <property type="evidence" value="ECO:0007669"/>
    <property type="project" value="UniProtKB-SubCell"/>
</dbReference>
<dbReference type="InterPro" id="IPR005170">
    <property type="entry name" value="Transptr-assoc_dom"/>
</dbReference>
<dbReference type="SMART" id="SM01091">
    <property type="entry name" value="CorC_HlyC"/>
    <property type="match status" value="1"/>
</dbReference>
<dbReference type="SUPFAM" id="SSF56176">
    <property type="entry name" value="FAD-binding/transporter-associated domain-like"/>
    <property type="match status" value="1"/>
</dbReference>
<protein>
    <submittedName>
        <fullName evidence="15">HlyC/CorC family transporter</fullName>
    </submittedName>
</protein>
<evidence type="ECO:0000256" key="7">
    <source>
        <dbReference type="ARBA" id="ARBA00023122"/>
    </source>
</evidence>
<comment type="subcellular location">
    <subcellularLocation>
        <location evidence="1">Cell membrane</location>
        <topology evidence="1">Multi-pass membrane protein</topology>
    </subcellularLocation>
</comment>
<feature type="transmembrane region" description="Helical" evidence="12">
    <location>
        <begin position="102"/>
        <end position="127"/>
    </location>
</feature>
<feature type="transmembrane region" description="Helical" evidence="12">
    <location>
        <begin position="139"/>
        <end position="161"/>
    </location>
</feature>
<keyword evidence="3" id="KW-1003">Cell membrane</keyword>
<dbReference type="PROSITE" id="PS51846">
    <property type="entry name" value="CNNM"/>
    <property type="match status" value="1"/>
</dbReference>
<dbReference type="RefSeq" id="WP_137450298.1">
    <property type="nucleotide sequence ID" value="NZ_SZZH01000003.1"/>
</dbReference>
<sequence>MIWPLTLLLGLLVVLAITAATAYFVAQEFAYMSVDRSSLKAAATAGDAGARRALDITRRTSFMLSGAQLGITVTGLLVGYVAEPLIGSAVGEALGGVSVPQAVGVTIGTVAALVFATFVQMLLGELVPKNLSIARPTPVAVALSTSTRIYLAVFGWLITIFDKSSNLLLRLLRIEPVHDVEYSASRRDLERVVAASAKSGDLSPELSVLLDRIIDFPERTVEHAMIPRSRTGSVSPDAPIGAIRELMHTEHSRYPVLSDDDEVVGVVHLVDLLSLSASDTRDGRPLTAADVMRPPVFVPAAMRLPDAVAHLAAGDRQLACVIDEYGGFTGVLAVEDVAEELVGEIADEHDVAESPIRQDADGAWVVRGDLPIDELERIIEQDVPDAQAEDAETVAGLALAQHGAFLQVGDTVEIALEVDPAAYAQDDTPAPPHLQITVLEVARLVPSVVRLTVRPPADPADPTGDPSEEHLTLGAEPVADLAIRTGDER</sequence>
<dbReference type="InterPro" id="IPR002550">
    <property type="entry name" value="CNNM"/>
</dbReference>
<evidence type="ECO:0000313" key="15">
    <source>
        <dbReference type="EMBL" id="TKV58637.1"/>
    </source>
</evidence>
<evidence type="ECO:0000259" key="14">
    <source>
        <dbReference type="PROSITE" id="PS51846"/>
    </source>
</evidence>
<name>A0A4U6QEG6_9ACTN</name>
<organism evidence="15 16">
    <name type="scientific">Nakamurella flava</name>
    <dbReference type="NCBI Taxonomy" id="2576308"/>
    <lineage>
        <taxon>Bacteria</taxon>
        <taxon>Bacillati</taxon>
        <taxon>Actinomycetota</taxon>
        <taxon>Actinomycetes</taxon>
        <taxon>Nakamurellales</taxon>
        <taxon>Nakamurellaceae</taxon>
        <taxon>Nakamurella</taxon>
    </lineage>
</organism>